<keyword evidence="4" id="KW-0411">Iron-sulfur</keyword>
<feature type="domain" description="Rieske" evidence="6">
    <location>
        <begin position="12"/>
        <end position="99"/>
    </location>
</feature>
<dbReference type="PROSITE" id="PS51296">
    <property type="entry name" value="RIESKE"/>
    <property type="match status" value="1"/>
</dbReference>
<accession>A0A075MV72</accession>
<sequence>MKEEASVQGKSVEVARMQEIPAGKIKHVEVDGKEIAVANIDGKYYAFDDRCGHSSARLSMGTINGNVVTCPFHGAQFDCTTGRKVRDANTVAPPTDGLPDVWKKNVEYAYNILSYIKTYDQKTYGVTVEGDRIKVSLLPAAVSR</sequence>
<evidence type="ECO:0000256" key="5">
    <source>
        <dbReference type="ARBA" id="ARBA00034078"/>
    </source>
</evidence>
<dbReference type="PANTHER" id="PTHR21496:SF0">
    <property type="entry name" value="RIESKE DOMAIN-CONTAINING PROTEIN"/>
    <property type="match status" value="1"/>
</dbReference>
<keyword evidence="8" id="KW-1185">Reference proteome</keyword>
<dbReference type="eggNOG" id="arCOG02852">
    <property type="taxonomic scope" value="Archaea"/>
</dbReference>
<dbReference type="STRING" id="1459636.NTE_03028"/>
<dbReference type="SUPFAM" id="SSF50022">
    <property type="entry name" value="ISP domain"/>
    <property type="match status" value="1"/>
</dbReference>
<evidence type="ECO:0000256" key="2">
    <source>
        <dbReference type="ARBA" id="ARBA00022723"/>
    </source>
</evidence>
<keyword evidence="7" id="KW-0223">Dioxygenase</keyword>
<organism evidence="7 8">
    <name type="scientific">Candidatus Nitrososphaera evergladensis SR1</name>
    <dbReference type="NCBI Taxonomy" id="1459636"/>
    <lineage>
        <taxon>Archaea</taxon>
        <taxon>Nitrososphaerota</taxon>
        <taxon>Nitrososphaeria</taxon>
        <taxon>Nitrososphaerales</taxon>
        <taxon>Nitrososphaeraceae</taxon>
        <taxon>Nitrososphaera</taxon>
    </lineage>
</organism>
<dbReference type="RefSeq" id="WP_148701532.1">
    <property type="nucleotide sequence ID" value="NZ_CP007174.1"/>
</dbReference>
<dbReference type="OrthoDB" id="6837at2157"/>
<gene>
    <name evidence="7" type="ORF">NTE_03028</name>
</gene>
<evidence type="ECO:0000259" key="6">
    <source>
        <dbReference type="PROSITE" id="PS51296"/>
    </source>
</evidence>
<dbReference type="Pfam" id="PF00355">
    <property type="entry name" value="Rieske"/>
    <property type="match status" value="1"/>
</dbReference>
<evidence type="ECO:0000313" key="8">
    <source>
        <dbReference type="Proteomes" id="UP000028194"/>
    </source>
</evidence>
<proteinExistence type="predicted"/>
<dbReference type="AlphaFoldDB" id="A0A075MV72"/>
<reference evidence="7 8" key="1">
    <citation type="journal article" date="2014" name="PLoS ONE">
        <title>Genome Sequence of Candidatus Nitrososphaera evergladensis from Group I.1b Enriched from Everglades Soil Reveals Novel Genomic Features of the Ammonia-Oxidizing Archaea.</title>
        <authorList>
            <person name="Zhalnina K.V."/>
            <person name="Dias R."/>
            <person name="Leonard M.T."/>
            <person name="Dorr de Quadros P."/>
            <person name="Camargo F.A."/>
            <person name="Drew J.C."/>
            <person name="Farmerie W.G."/>
            <person name="Daroub S.H."/>
            <person name="Triplett E.W."/>
        </authorList>
    </citation>
    <scope>NUCLEOTIDE SEQUENCE [LARGE SCALE GENOMIC DNA]</scope>
    <source>
        <strain evidence="7 8">SR1</strain>
    </source>
</reference>
<evidence type="ECO:0000256" key="4">
    <source>
        <dbReference type="ARBA" id="ARBA00023014"/>
    </source>
</evidence>
<protein>
    <submittedName>
        <fullName evidence="7">Ferredoxin subunit of nitrite reductase and ring-hydroxylating dioxygenase</fullName>
    </submittedName>
</protein>
<dbReference type="KEGG" id="nev:NTE_03028"/>
<evidence type="ECO:0000313" key="7">
    <source>
        <dbReference type="EMBL" id="AIF85063.1"/>
    </source>
</evidence>
<dbReference type="HOGENOM" id="CLU_055690_5_3_2"/>
<dbReference type="Proteomes" id="UP000028194">
    <property type="component" value="Chromosome"/>
</dbReference>
<keyword evidence="1" id="KW-0001">2Fe-2S</keyword>
<keyword evidence="7" id="KW-0560">Oxidoreductase</keyword>
<comment type="cofactor">
    <cofactor evidence="5">
        <name>[2Fe-2S] cluster</name>
        <dbReference type="ChEBI" id="CHEBI:190135"/>
    </cofactor>
</comment>
<dbReference type="GeneID" id="41598698"/>
<dbReference type="GO" id="GO:0046872">
    <property type="term" value="F:metal ion binding"/>
    <property type="evidence" value="ECO:0007669"/>
    <property type="project" value="UniProtKB-KW"/>
</dbReference>
<dbReference type="EMBL" id="CP007174">
    <property type="protein sequence ID" value="AIF85063.1"/>
    <property type="molecule type" value="Genomic_DNA"/>
</dbReference>
<dbReference type="PANTHER" id="PTHR21496">
    <property type="entry name" value="FERREDOXIN-RELATED"/>
    <property type="match status" value="1"/>
</dbReference>
<dbReference type="GO" id="GO:0051537">
    <property type="term" value="F:2 iron, 2 sulfur cluster binding"/>
    <property type="evidence" value="ECO:0007669"/>
    <property type="project" value="UniProtKB-KW"/>
</dbReference>
<keyword evidence="2" id="KW-0479">Metal-binding</keyword>
<evidence type="ECO:0000256" key="3">
    <source>
        <dbReference type="ARBA" id="ARBA00023004"/>
    </source>
</evidence>
<evidence type="ECO:0000256" key="1">
    <source>
        <dbReference type="ARBA" id="ARBA00022714"/>
    </source>
</evidence>
<keyword evidence="3" id="KW-0408">Iron</keyword>
<dbReference type="InterPro" id="IPR017941">
    <property type="entry name" value="Rieske_2Fe-2S"/>
</dbReference>
<dbReference type="GO" id="GO:0051213">
    <property type="term" value="F:dioxygenase activity"/>
    <property type="evidence" value="ECO:0007669"/>
    <property type="project" value="UniProtKB-KW"/>
</dbReference>
<name>A0A075MV72_9ARCH</name>
<dbReference type="Gene3D" id="2.102.10.10">
    <property type="entry name" value="Rieske [2Fe-2S] iron-sulphur domain"/>
    <property type="match status" value="1"/>
</dbReference>
<dbReference type="InterPro" id="IPR036922">
    <property type="entry name" value="Rieske_2Fe-2S_sf"/>
</dbReference>